<keyword evidence="1" id="KW-0472">Membrane</keyword>
<organism evidence="2 3">
    <name type="scientific">Aquilegia coerulea</name>
    <name type="common">Rocky mountain columbine</name>
    <dbReference type="NCBI Taxonomy" id="218851"/>
    <lineage>
        <taxon>Eukaryota</taxon>
        <taxon>Viridiplantae</taxon>
        <taxon>Streptophyta</taxon>
        <taxon>Embryophyta</taxon>
        <taxon>Tracheophyta</taxon>
        <taxon>Spermatophyta</taxon>
        <taxon>Magnoliopsida</taxon>
        <taxon>Ranunculales</taxon>
        <taxon>Ranunculaceae</taxon>
        <taxon>Thalictroideae</taxon>
        <taxon>Aquilegia</taxon>
    </lineage>
</organism>
<dbReference type="InParanoid" id="A0A2G5C2N7"/>
<dbReference type="Proteomes" id="UP000230069">
    <property type="component" value="Unassembled WGS sequence"/>
</dbReference>
<dbReference type="AlphaFoldDB" id="A0A2G5C2N7"/>
<feature type="transmembrane region" description="Helical" evidence="1">
    <location>
        <begin position="23"/>
        <end position="43"/>
    </location>
</feature>
<proteinExistence type="predicted"/>
<keyword evidence="1" id="KW-1133">Transmembrane helix</keyword>
<evidence type="ECO:0000313" key="3">
    <source>
        <dbReference type="Proteomes" id="UP000230069"/>
    </source>
</evidence>
<sequence length="69" mass="8125">MPSTKNNLISLQNHLILFIQKPLLPILLIMDFLISFQICSPFISKRVWEFIRVSDHDVLIRFGLILNFL</sequence>
<accession>A0A2G5C2N7</accession>
<evidence type="ECO:0000313" key="2">
    <source>
        <dbReference type="EMBL" id="PIA25511.1"/>
    </source>
</evidence>
<evidence type="ECO:0000256" key="1">
    <source>
        <dbReference type="SAM" id="Phobius"/>
    </source>
</evidence>
<dbReference type="EMBL" id="KZ305128">
    <property type="protein sequence ID" value="PIA25511.1"/>
    <property type="molecule type" value="Genomic_DNA"/>
</dbReference>
<reference evidence="2 3" key="1">
    <citation type="submission" date="2017-09" db="EMBL/GenBank/DDBJ databases">
        <title>WGS assembly of Aquilegia coerulea Goldsmith.</title>
        <authorList>
            <person name="Hodges S."/>
            <person name="Kramer E."/>
            <person name="Nordborg M."/>
            <person name="Tomkins J."/>
            <person name="Borevitz J."/>
            <person name="Derieg N."/>
            <person name="Yan J."/>
            <person name="Mihaltcheva S."/>
            <person name="Hayes R.D."/>
            <person name="Rokhsar D."/>
        </authorList>
    </citation>
    <scope>NUCLEOTIDE SEQUENCE [LARGE SCALE GENOMIC DNA]</scope>
    <source>
        <strain evidence="3">cv. Goldsmith</strain>
    </source>
</reference>
<keyword evidence="3" id="KW-1185">Reference proteome</keyword>
<gene>
    <name evidence="2" type="ORF">AQUCO_11200020v1</name>
</gene>
<name>A0A2G5C2N7_AQUCA</name>
<protein>
    <submittedName>
        <fullName evidence="2">Uncharacterized protein</fullName>
    </submittedName>
</protein>
<keyword evidence="1" id="KW-0812">Transmembrane</keyword>